<evidence type="ECO:0000256" key="1">
    <source>
        <dbReference type="SAM" id="MobiDB-lite"/>
    </source>
</evidence>
<feature type="compositionally biased region" description="Basic and acidic residues" evidence="1">
    <location>
        <begin position="65"/>
        <end position="76"/>
    </location>
</feature>
<evidence type="ECO:0000313" key="2">
    <source>
        <dbReference type="EMBL" id="URD80405.1"/>
    </source>
</evidence>
<feature type="compositionally biased region" description="Acidic residues" evidence="1">
    <location>
        <begin position="104"/>
        <end position="151"/>
    </location>
</feature>
<feature type="region of interest" description="Disordered" evidence="1">
    <location>
        <begin position="1"/>
        <end position="190"/>
    </location>
</feature>
<evidence type="ECO:0000313" key="3">
    <source>
        <dbReference type="Proteomes" id="UP001055439"/>
    </source>
</evidence>
<proteinExistence type="predicted"/>
<gene>
    <name evidence="2" type="ORF">MUK42_02392</name>
</gene>
<dbReference type="PANTHER" id="PTHR36899:SF3">
    <property type="entry name" value="F13K23.8 PROTEIN"/>
    <property type="match status" value="1"/>
</dbReference>
<dbReference type="OrthoDB" id="784111at2759"/>
<feature type="compositionally biased region" description="Basic and acidic residues" evidence="1">
    <location>
        <begin position="1"/>
        <end position="12"/>
    </location>
</feature>
<organism evidence="2 3">
    <name type="scientific">Musa troglodytarum</name>
    <name type="common">fe'i banana</name>
    <dbReference type="NCBI Taxonomy" id="320322"/>
    <lineage>
        <taxon>Eukaryota</taxon>
        <taxon>Viridiplantae</taxon>
        <taxon>Streptophyta</taxon>
        <taxon>Embryophyta</taxon>
        <taxon>Tracheophyta</taxon>
        <taxon>Spermatophyta</taxon>
        <taxon>Magnoliopsida</taxon>
        <taxon>Liliopsida</taxon>
        <taxon>Zingiberales</taxon>
        <taxon>Musaceae</taxon>
        <taxon>Musa</taxon>
    </lineage>
</organism>
<dbReference type="PANTHER" id="PTHR36899">
    <property type="entry name" value="OS04G0395700 PROTEIN"/>
    <property type="match status" value="1"/>
</dbReference>
<dbReference type="EMBL" id="CP097503">
    <property type="protein sequence ID" value="URD80405.1"/>
    <property type="molecule type" value="Genomic_DNA"/>
</dbReference>
<keyword evidence="3" id="KW-1185">Reference proteome</keyword>
<feature type="compositionally biased region" description="Basic and acidic residues" evidence="1">
    <location>
        <begin position="89"/>
        <end position="100"/>
    </location>
</feature>
<accession>A0A9E7EPM1</accession>
<name>A0A9E7EPM1_9LILI</name>
<protein>
    <recommendedName>
        <fullName evidence="4">Histone chaperone domain-containing protein</fullName>
    </recommendedName>
</protein>
<dbReference type="Proteomes" id="UP001055439">
    <property type="component" value="Chromosome 10"/>
</dbReference>
<sequence length="190" mass="20689">MAETNGEPHSETLDPESNPLPPSKRKADPTSLEEGEGEGERAKKHQKPELVSDPAPQTLDGANEDDGRQEAKKEAADADEDRTVTAVKGKGELTAVDKGKGIMVEEEEEEEGEDDDEDSNDSSDVDSGDEIGEEGDDDSDFIDDPLAEVDLENILPSRTRRREPPPPGAYFDPVQDEDDSDESEKIQVGR</sequence>
<evidence type="ECO:0008006" key="4">
    <source>
        <dbReference type="Google" id="ProtNLM"/>
    </source>
</evidence>
<reference evidence="2" key="1">
    <citation type="submission" date="2022-05" db="EMBL/GenBank/DDBJ databases">
        <title>The Musa troglodytarum L. genome provides insights into the mechanism of non-climacteric behaviour and enrichment of carotenoids.</title>
        <authorList>
            <person name="Wang J."/>
        </authorList>
    </citation>
    <scope>NUCLEOTIDE SEQUENCE</scope>
    <source>
        <tissue evidence="2">Leaf</tissue>
    </source>
</reference>
<dbReference type="AlphaFoldDB" id="A0A9E7EPM1"/>